<proteinExistence type="predicted"/>
<evidence type="ECO:0000313" key="1">
    <source>
        <dbReference type="EMBL" id="HGV97204.1"/>
    </source>
</evidence>
<organism evidence="1">
    <name type="scientific">candidate division WOR-3 bacterium</name>
    <dbReference type="NCBI Taxonomy" id="2052148"/>
    <lineage>
        <taxon>Bacteria</taxon>
        <taxon>Bacteria division WOR-3</taxon>
    </lineage>
</organism>
<sequence>MNLLLFLIFSFDYSFKSRLNLGYDDNIYAYSKKYLDEFIHQIHPERFPFETYDDLYTNYYIELLIRGGLFSRNTTTFNIDFTGYNYLINKQKDYSILSLGIRQAFGKFSTKFEYLFMPGYLIRYYNDPKNSEYIGCKFSENLFTLKISLKKSEAYETHLKIGYEIDDYIENFDAYDSKAFLLGPYFTLALSRVIQTGVSYELKSLKAKGPIPDISYLQHKIGINTSFKTCIPKFSKMAFAYQLKYRLFTTEVSPILDSPHSGREDITHKFTITYEFPILTNLFISFDYAYELRISSSEIYPDIGDYKNYNKWMAGCGLEFKY</sequence>
<reference evidence="1" key="1">
    <citation type="journal article" date="2020" name="mSystems">
        <title>Genome- and Community-Level Interaction Insights into Carbon Utilization and Element Cycling Functions of Hydrothermarchaeota in Hydrothermal Sediment.</title>
        <authorList>
            <person name="Zhou Z."/>
            <person name="Liu Y."/>
            <person name="Xu W."/>
            <person name="Pan J."/>
            <person name="Luo Z.H."/>
            <person name="Li M."/>
        </authorList>
    </citation>
    <scope>NUCLEOTIDE SEQUENCE [LARGE SCALE GENOMIC DNA]</scope>
    <source>
        <strain evidence="1">SpSt-774</strain>
    </source>
</reference>
<accession>A0A7C4TB73</accession>
<comment type="caution">
    <text evidence="1">The sequence shown here is derived from an EMBL/GenBank/DDBJ whole genome shotgun (WGS) entry which is preliminary data.</text>
</comment>
<dbReference type="AlphaFoldDB" id="A0A7C4TB73"/>
<gene>
    <name evidence="1" type="ORF">ENV60_02780</name>
</gene>
<dbReference type="EMBL" id="DTGZ01000051">
    <property type="protein sequence ID" value="HGV97204.1"/>
    <property type="molecule type" value="Genomic_DNA"/>
</dbReference>
<protein>
    <submittedName>
        <fullName evidence="1">Uncharacterized protein</fullName>
    </submittedName>
</protein>
<name>A0A7C4TB73_UNCW3</name>